<protein>
    <submittedName>
        <fullName evidence="3">Peptidoglycan/LPS O-acetylase OafA/YrhL</fullName>
    </submittedName>
</protein>
<sequence>MATPRISALDGLRGYAAVVVLICHAIVGYNWDLTKFLATPVQSVPRDLIWSKFWLTALDGESAVIIFFLLSGCVLTKSAASDTERFGAFRSFIAFSVRRGLRVFPAVIVCVLACAAATGALKFLDLSAPAFDARAVLDNLLLLGSDVIRPTWTLQVEMAAVPLIFLGGWALARHGYIGPVLFLVASLVAHELPWLVLNYASLSQFLLCLALGAVVPTEIGAGSSRMAERIGWPALLLGFIFIRMFLPFGPIGMLLQAAFGYLFLCLLMYVKPAKITAFLNNPVSQFLGKVSFGFYLWNVFFLTLLWGFRDDYYPPLLKDYAVEFGLVTGIALAFPSLAMAALSEKYIERPFINLGRTISDRIFNRSAIVVPAKISTPVPTTELLGGLRSAPAGADALS</sequence>
<dbReference type="Pfam" id="PF01757">
    <property type="entry name" value="Acyl_transf_3"/>
    <property type="match status" value="1"/>
</dbReference>
<dbReference type="RefSeq" id="WP_184873715.1">
    <property type="nucleotide sequence ID" value="NZ_JACHEF010000003.1"/>
</dbReference>
<feature type="transmembrane region" description="Helical" evidence="1">
    <location>
        <begin position="12"/>
        <end position="31"/>
    </location>
</feature>
<feature type="transmembrane region" description="Helical" evidence="1">
    <location>
        <begin position="152"/>
        <end position="172"/>
    </location>
</feature>
<feature type="domain" description="Acyltransferase 3" evidence="2">
    <location>
        <begin position="7"/>
        <end position="336"/>
    </location>
</feature>
<dbReference type="GO" id="GO:0016747">
    <property type="term" value="F:acyltransferase activity, transferring groups other than amino-acyl groups"/>
    <property type="evidence" value="ECO:0007669"/>
    <property type="project" value="InterPro"/>
</dbReference>
<feature type="transmembrane region" description="Helical" evidence="1">
    <location>
        <begin position="252"/>
        <end position="270"/>
    </location>
</feature>
<feature type="transmembrane region" description="Helical" evidence="1">
    <location>
        <begin position="179"/>
        <end position="196"/>
    </location>
</feature>
<evidence type="ECO:0000259" key="2">
    <source>
        <dbReference type="Pfam" id="PF01757"/>
    </source>
</evidence>
<feature type="transmembrane region" description="Helical" evidence="1">
    <location>
        <begin position="290"/>
        <end position="308"/>
    </location>
</feature>
<feature type="transmembrane region" description="Helical" evidence="1">
    <location>
        <begin position="230"/>
        <end position="246"/>
    </location>
</feature>
<accession>A0A841PBA3</accession>
<name>A0A841PBA3_9HYPH</name>
<keyword evidence="1" id="KW-0472">Membrane</keyword>
<evidence type="ECO:0000313" key="4">
    <source>
        <dbReference type="Proteomes" id="UP000556329"/>
    </source>
</evidence>
<keyword evidence="1" id="KW-0812">Transmembrane</keyword>
<keyword evidence="4" id="KW-1185">Reference proteome</keyword>
<feature type="transmembrane region" description="Helical" evidence="1">
    <location>
        <begin position="202"/>
        <end position="221"/>
    </location>
</feature>
<proteinExistence type="predicted"/>
<dbReference type="InterPro" id="IPR002656">
    <property type="entry name" value="Acyl_transf_3_dom"/>
</dbReference>
<dbReference type="PANTHER" id="PTHR23028:SF134">
    <property type="entry name" value="PUTATIVE (AFU_ORTHOLOGUE AFUA_4G08520)-RELATED"/>
    <property type="match status" value="1"/>
</dbReference>
<gene>
    <name evidence="3" type="ORF">HNQ71_003487</name>
</gene>
<feature type="transmembrane region" description="Helical" evidence="1">
    <location>
        <begin position="62"/>
        <end position="80"/>
    </location>
</feature>
<feature type="transmembrane region" description="Helical" evidence="1">
    <location>
        <begin position="320"/>
        <end position="342"/>
    </location>
</feature>
<keyword evidence="1" id="KW-1133">Transmembrane helix</keyword>
<dbReference type="Proteomes" id="UP000556329">
    <property type="component" value="Unassembled WGS sequence"/>
</dbReference>
<reference evidence="3 4" key="1">
    <citation type="submission" date="2020-08" db="EMBL/GenBank/DDBJ databases">
        <title>Genomic Encyclopedia of Type Strains, Phase IV (KMG-IV): sequencing the most valuable type-strain genomes for metagenomic binning, comparative biology and taxonomic classification.</title>
        <authorList>
            <person name="Goeker M."/>
        </authorList>
    </citation>
    <scope>NUCLEOTIDE SEQUENCE [LARGE SCALE GENOMIC DNA]</scope>
    <source>
        <strain evidence="3 4">DSM 100039</strain>
    </source>
</reference>
<dbReference type="EMBL" id="JACHEF010000003">
    <property type="protein sequence ID" value="MBB6410813.1"/>
    <property type="molecule type" value="Genomic_DNA"/>
</dbReference>
<feature type="transmembrane region" description="Helical" evidence="1">
    <location>
        <begin position="101"/>
        <end position="121"/>
    </location>
</feature>
<evidence type="ECO:0000313" key="3">
    <source>
        <dbReference type="EMBL" id="MBB6410813.1"/>
    </source>
</evidence>
<dbReference type="PANTHER" id="PTHR23028">
    <property type="entry name" value="ACETYLTRANSFERASE"/>
    <property type="match status" value="1"/>
</dbReference>
<dbReference type="InterPro" id="IPR050879">
    <property type="entry name" value="Acyltransferase_3"/>
</dbReference>
<evidence type="ECO:0000256" key="1">
    <source>
        <dbReference type="SAM" id="Phobius"/>
    </source>
</evidence>
<organism evidence="3 4">
    <name type="scientific">Mesorhizobium sangaii</name>
    <dbReference type="NCBI Taxonomy" id="505389"/>
    <lineage>
        <taxon>Bacteria</taxon>
        <taxon>Pseudomonadati</taxon>
        <taxon>Pseudomonadota</taxon>
        <taxon>Alphaproteobacteria</taxon>
        <taxon>Hyphomicrobiales</taxon>
        <taxon>Phyllobacteriaceae</taxon>
        <taxon>Mesorhizobium</taxon>
    </lineage>
</organism>
<dbReference type="AlphaFoldDB" id="A0A841PBA3"/>
<comment type="caution">
    <text evidence="3">The sequence shown here is derived from an EMBL/GenBank/DDBJ whole genome shotgun (WGS) entry which is preliminary data.</text>
</comment>